<dbReference type="Pfam" id="PF14280">
    <property type="entry name" value="DUF4365"/>
    <property type="match status" value="1"/>
</dbReference>
<dbReference type="InterPro" id="IPR025375">
    <property type="entry name" value="DUF4365"/>
</dbReference>
<accession>A0A2R8B012</accession>
<name>A0A2R8B012_9RHOB</name>
<evidence type="ECO:0000259" key="2">
    <source>
        <dbReference type="Pfam" id="PF14280"/>
    </source>
</evidence>
<evidence type="ECO:0000256" key="1">
    <source>
        <dbReference type="SAM" id="MobiDB-lite"/>
    </source>
</evidence>
<dbReference type="AlphaFoldDB" id="A0A2R8B012"/>
<feature type="region of interest" description="Disordered" evidence="1">
    <location>
        <begin position="443"/>
        <end position="475"/>
    </location>
</feature>
<reference evidence="4" key="1">
    <citation type="submission" date="2018-03" db="EMBL/GenBank/DDBJ databases">
        <authorList>
            <person name="Rodrigo-Torres L."/>
            <person name="Arahal R. D."/>
            <person name="Lucena T."/>
        </authorList>
    </citation>
    <scope>NUCLEOTIDE SEQUENCE [LARGE SCALE GENOMIC DNA]</scope>
    <source>
        <strain evidence="4">CECT 8871</strain>
    </source>
</reference>
<sequence>MLPRGIIVGSNEFHREDNVSRVEIWSVRVIGVNKKITASQRIGEIGEKAANLQFLRIGFQFDGRSRLEAGIDGIAEVMDNDQPTAKMIAVQVKATESGSYAGETDAGFTYRVRASDFEYWRGSNLPVILVLYRQSDDTFFWKSLENLVGEAERTLQIDKERDVLDGRAKDRLAALTVAKQGHGYYVPPLGGGEEAIINMVPLQLPEEIFVAQTQLSTQKALARMNKVREGQRYDWMIDETSLWTFCDPLTTTVRDLVERDQVERIETDFLAQHDAVDQQHKFAGLLRHTLAHDFRDLLGWDRKKKQFYFLPSPGGVARKFRYLGAKQKTQADVVSVYQKSKGEGPVDYVRHHSFHPRFERLADKWYLIVNPSYYFTSDGERALNYPDALLSGKKRLDTNSTVRGQVIMWHRLLSGMDFEDAGELLTPDTKTDRIIKFGLPPSVELPKSVPEDVWGAKAQKSRKPSGSNEQGSLDL</sequence>
<proteinExistence type="predicted"/>
<dbReference type="Proteomes" id="UP000244904">
    <property type="component" value="Unassembled WGS sequence"/>
</dbReference>
<keyword evidence="4" id="KW-1185">Reference proteome</keyword>
<feature type="compositionally biased region" description="Polar residues" evidence="1">
    <location>
        <begin position="464"/>
        <end position="475"/>
    </location>
</feature>
<gene>
    <name evidence="3" type="ORF">PRI8871_03287</name>
</gene>
<protein>
    <recommendedName>
        <fullName evidence="2">DUF4365 domain-containing protein</fullName>
    </recommendedName>
</protein>
<evidence type="ECO:0000313" key="3">
    <source>
        <dbReference type="EMBL" id="SPF81464.1"/>
    </source>
</evidence>
<dbReference type="RefSeq" id="WP_245897908.1">
    <property type="nucleotide sequence ID" value="NZ_OMOJ01000010.1"/>
</dbReference>
<dbReference type="EMBL" id="OMOJ01000010">
    <property type="protein sequence ID" value="SPF81464.1"/>
    <property type="molecule type" value="Genomic_DNA"/>
</dbReference>
<feature type="domain" description="DUF4365" evidence="2">
    <location>
        <begin position="44"/>
        <end position="174"/>
    </location>
</feature>
<organism evidence="3 4">
    <name type="scientific">Pseudoprimorskyibacter insulae</name>
    <dbReference type="NCBI Taxonomy" id="1695997"/>
    <lineage>
        <taxon>Bacteria</taxon>
        <taxon>Pseudomonadati</taxon>
        <taxon>Pseudomonadota</taxon>
        <taxon>Alphaproteobacteria</taxon>
        <taxon>Rhodobacterales</taxon>
        <taxon>Paracoccaceae</taxon>
        <taxon>Pseudoprimorskyibacter</taxon>
    </lineage>
</organism>
<evidence type="ECO:0000313" key="4">
    <source>
        <dbReference type="Proteomes" id="UP000244904"/>
    </source>
</evidence>